<comment type="catalytic activity">
    <reaction evidence="7">
        <text>L-cysteinyl-[protein] + hexadecanoyl-CoA = S-hexadecanoyl-L-cysteinyl-[protein] + CoA</text>
        <dbReference type="Rhea" id="RHEA:36683"/>
        <dbReference type="Rhea" id="RHEA-COMP:10131"/>
        <dbReference type="Rhea" id="RHEA-COMP:11032"/>
        <dbReference type="ChEBI" id="CHEBI:29950"/>
        <dbReference type="ChEBI" id="CHEBI:57287"/>
        <dbReference type="ChEBI" id="CHEBI:57379"/>
        <dbReference type="ChEBI" id="CHEBI:74151"/>
        <dbReference type="EC" id="2.3.1.225"/>
    </reaction>
</comment>
<evidence type="ECO:0000256" key="7">
    <source>
        <dbReference type="RuleBase" id="RU079119"/>
    </source>
</evidence>
<dbReference type="RefSeq" id="XP_012940992.1">
    <property type="nucleotide sequence ID" value="XM_013085538.2"/>
</dbReference>
<dbReference type="Pfam" id="PF01529">
    <property type="entry name" value="DHHC"/>
    <property type="match status" value="1"/>
</dbReference>
<gene>
    <name evidence="10" type="primary">LOC106012476</name>
</gene>
<feature type="domain" description="Palmitoyltransferase DHHC" evidence="8">
    <location>
        <begin position="308"/>
        <end position="442"/>
    </location>
</feature>
<keyword evidence="2 7" id="KW-0808">Transferase</keyword>
<evidence type="ECO:0000259" key="8">
    <source>
        <dbReference type="Pfam" id="PF01529"/>
    </source>
</evidence>
<name>A0ABM1A537_APLCA</name>
<evidence type="ECO:0000256" key="5">
    <source>
        <dbReference type="ARBA" id="ARBA00023136"/>
    </source>
</evidence>
<dbReference type="Proteomes" id="UP000694888">
    <property type="component" value="Unplaced"/>
</dbReference>
<dbReference type="InterPro" id="IPR001594">
    <property type="entry name" value="Palmitoyltrfase_DHHC"/>
</dbReference>
<comment type="subcellular location">
    <subcellularLocation>
        <location evidence="1">Membrane</location>
        <topology evidence="1">Multi-pass membrane protein</topology>
    </subcellularLocation>
</comment>
<feature type="transmembrane region" description="Helical" evidence="7">
    <location>
        <begin position="351"/>
        <end position="371"/>
    </location>
</feature>
<evidence type="ECO:0000256" key="1">
    <source>
        <dbReference type="ARBA" id="ARBA00004141"/>
    </source>
</evidence>
<comment type="domain">
    <text evidence="7">The DHHC domain is required for palmitoyltransferase activity.</text>
</comment>
<evidence type="ECO:0000256" key="2">
    <source>
        <dbReference type="ARBA" id="ARBA00022679"/>
    </source>
</evidence>
<keyword evidence="9" id="KW-1185">Reference proteome</keyword>
<accession>A0ABM1A537</accession>
<evidence type="ECO:0000256" key="3">
    <source>
        <dbReference type="ARBA" id="ARBA00022692"/>
    </source>
</evidence>
<dbReference type="EC" id="2.3.1.225" evidence="7"/>
<feature type="transmembrane region" description="Helical" evidence="7">
    <location>
        <begin position="64"/>
        <end position="85"/>
    </location>
</feature>
<dbReference type="PROSITE" id="PS50216">
    <property type="entry name" value="DHHC"/>
    <property type="match status" value="1"/>
</dbReference>
<evidence type="ECO:0000313" key="10">
    <source>
        <dbReference type="RefSeq" id="XP_012940992.1"/>
    </source>
</evidence>
<dbReference type="GeneID" id="106012476"/>
<dbReference type="InterPro" id="IPR039859">
    <property type="entry name" value="PFA4/ZDH16/20/ERF2-like"/>
</dbReference>
<protein>
    <recommendedName>
        <fullName evidence="7">Palmitoyltransferase</fullName>
        <ecNumber evidence="7">2.3.1.225</ecNumber>
    </recommendedName>
</protein>
<proteinExistence type="inferred from homology"/>
<keyword evidence="5 7" id="KW-0472">Membrane</keyword>
<sequence length="498" mass="56715">MEEPEVTEVTSVPITMEMNRSEHDENAVPNPEFQTLSQKLKAHYEKGYKRPKADKLRNPLTPEAINRIAVPIFLFTAFATFKIGVFDVMPLIYAGNDGLVVCQQLLVAFIFSQMMINWLGIRYVDSGYSRYIRVHGQPRFSRKCLGLDDIKDTSSAKLMPLVTDQGAVNGQVPDHGSTKNEYPGPPQAVCSIERESAIDLAREAEIANSEMDKRENQKLSIKDLISDSEDEKRRLVTNSPPLVSSLMSAAPSLLSGLNGSNRNGVGPIEETIPRHEGVNDSFISPTPSTTQTKEGVVTKMYPYWSWAPCFDCGWTRPPRCHHCPVCKSCVLKRDHHCFFAGACVGYRNHRFFFVFLIWAWLGAVYATFHGFPYISIYLWNEMSWVDVVFPVSIVRYLLGYVSFQVALSVTTLSSLVYFDALTTMFIYAHCCLISWGLTTFEKTFVRRSVEIKDTRTLNQKIRAVFGQRWIMGFFLPTNFLYEPEEDPIEWPDIRVFKH</sequence>
<keyword evidence="6 7" id="KW-0012">Acyltransferase</keyword>
<organism evidence="9 10">
    <name type="scientific">Aplysia californica</name>
    <name type="common">California sea hare</name>
    <dbReference type="NCBI Taxonomy" id="6500"/>
    <lineage>
        <taxon>Eukaryota</taxon>
        <taxon>Metazoa</taxon>
        <taxon>Spiralia</taxon>
        <taxon>Lophotrochozoa</taxon>
        <taxon>Mollusca</taxon>
        <taxon>Gastropoda</taxon>
        <taxon>Heterobranchia</taxon>
        <taxon>Euthyneura</taxon>
        <taxon>Tectipleura</taxon>
        <taxon>Aplysiida</taxon>
        <taxon>Aplysioidea</taxon>
        <taxon>Aplysiidae</taxon>
        <taxon>Aplysia</taxon>
    </lineage>
</organism>
<keyword evidence="4 7" id="KW-1133">Transmembrane helix</keyword>
<feature type="transmembrane region" description="Helical" evidence="7">
    <location>
        <begin position="105"/>
        <end position="124"/>
    </location>
</feature>
<dbReference type="PANTHER" id="PTHR22883">
    <property type="entry name" value="ZINC FINGER DHHC DOMAIN CONTAINING PROTEIN"/>
    <property type="match status" value="1"/>
</dbReference>
<evidence type="ECO:0000256" key="6">
    <source>
        <dbReference type="ARBA" id="ARBA00023315"/>
    </source>
</evidence>
<evidence type="ECO:0000256" key="4">
    <source>
        <dbReference type="ARBA" id="ARBA00022989"/>
    </source>
</evidence>
<dbReference type="PANTHER" id="PTHR22883:SF414">
    <property type="entry name" value="PALMITOYLTRANSFERASE ZDHHC24-RELATED"/>
    <property type="match status" value="1"/>
</dbReference>
<reference evidence="10" key="1">
    <citation type="submission" date="2025-08" db="UniProtKB">
        <authorList>
            <consortium name="RefSeq"/>
        </authorList>
    </citation>
    <scope>IDENTIFICATION</scope>
</reference>
<keyword evidence="3 7" id="KW-0812">Transmembrane</keyword>
<evidence type="ECO:0000313" key="9">
    <source>
        <dbReference type="Proteomes" id="UP000694888"/>
    </source>
</evidence>
<comment type="similarity">
    <text evidence="7">Belongs to the DHHC palmitoyltransferase family.</text>
</comment>